<reference evidence="1 2" key="1">
    <citation type="journal article" date="2024" name="G3 (Bethesda)">
        <title>Genome assembly of Hibiscus sabdariffa L. provides insights into metabolisms of medicinal natural products.</title>
        <authorList>
            <person name="Kim T."/>
        </authorList>
    </citation>
    <scope>NUCLEOTIDE SEQUENCE [LARGE SCALE GENOMIC DNA]</scope>
    <source>
        <strain evidence="1">TK-2024</strain>
        <tissue evidence="1">Old leaves</tissue>
    </source>
</reference>
<dbReference type="EMBL" id="JBBPBM010000008">
    <property type="protein sequence ID" value="KAK8572298.1"/>
    <property type="molecule type" value="Genomic_DNA"/>
</dbReference>
<evidence type="ECO:0000313" key="2">
    <source>
        <dbReference type="Proteomes" id="UP001472677"/>
    </source>
</evidence>
<comment type="caution">
    <text evidence="1">The sequence shown here is derived from an EMBL/GenBank/DDBJ whole genome shotgun (WGS) entry which is preliminary data.</text>
</comment>
<evidence type="ECO:0000313" key="1">
    <source>
        <dbReference type="EMBL" id="KAK8572298.1"/>
    </source>
</evidence>
<proteinExistence type="predicted"/>
<name>A0ABR2F5K4_9ROSI</name>
<gene>
    <name evidence="1" type="ORF">V6N12_028353</name>
</gene>
<keyword evidence="2" id="KW-1185">Reference proteome</keyword>
<accession>A0ABR2F5K4</accession>
<protein>
    <submittedName>
        <fullName evidence="1">Uncharacterized protein</fullName>
    </submittedName>
</protein>
<organism evidence="1 2">
    <name type="scientific">Hibiscus sabdariffa</name>
    <name type="common">roselle</name>
    <dbReference type="NCBI Taxonomy" id="183260"/>
    <lineage>
        <taxon>Eukaryota</taxon>
        <taxon>Viridiplantae</taxon>
        <taxon>Streptophyta</taxon>
        <taxon>Embryophyta</taxon>
        <taxon>Tracheophyta</taxon>
        <taxon>Spermatophyta</taxon>
        <taxon>Magnoliopsida</taxon>
        <taxon>eudicotyledons</taxon>
        <taxon>Gunneridae</taxon>
        <taxon>Pentapetalae</taxon>
        <taxon>rosids</taxon>
        <taxon>malvids</taxon>
        <taxon>Malvales</taxon>
        <taxon>Malvaceae</taxon>
        <taxon>Malvoideae</taxon>
        <taxon>Hibiscus</taxon>
    </lineage>
</organism>
<dbReference type="Proteomes" id="UP001472677">
    <property type="component" value="Unassembled WGS sequence"/>
</dbReference>
<sequence length="154" mass="17425">MIDELGEWNWNEFENLLPMEIILRIDAVRPLSSSIRDRPIWSLTPNHQFQILTNVGQVRRHVTNDGSGPMSGYPNEDANHVLRSCSAAQLVSGIFVHGDRWADFISLSIKDGHNGRHDSVIATDVRLQQECVVSNVNNRTTNRSVMLATRELVH</sequence>